<dbReference type="Pfam" id="PF00027">
    <property type="entry name" value="cNMP_binding"/>
    <property type="match status" value="1"/>
</dbReference>
<dbReference type="GO" id="GO:0005829">
    <property type="term" value="C:cytosol"/>
    <property type="evidence" value="ECO:0007669"/>
    <property type="project" value="TreeGrafter"/>
</dbReference>
<dbReference type="SMART" id="SM00100">
    <property type="entry name" value="cNMP"/>
    <property type="match status" value="1"/>
</dbReference>
<sequence>MQKVLCILGELSDRDIDWLVQVGRKQQVPAGSVLIYEGHPVDTLYILLDGTLVVSISALDGRQIARLSSGELVGEMSFIDSRPPSATVQTLEDSTVLAIPRAQLAEKLQQDEGFGCRFYRALAILLSQRLRGTVKQLGDEGAKPTANGHVSQEDGVAIAQLRFERLLNQLQVQSAGQT</sequence>
<keyword evidence="3" id="KW-1185">Reference proteome</keyword>
<dbReference type="CDD" id="cd00038">
    <property type="entry name" value="CAP_ED"/>
    <property type="match status" value="1"/>
</dbReference>
<dbReference type="KEGG" id="theu:HPC62_00445"/>
<dbReference type="GO" id="GO:0003700">
    <property type="term" value="F:DNA-binding transcription factor activity"/>
    <property type="evidence" value="ECO:0007669"/>
    <property type="project" value="TreeGrafter"/>
</dbReference>
<dbReference type="Proteomes" id="UP000505210">
    <property type="component" value="Chromosome"/>
</dbReference>
<feature type="domain" description="Cyclic nucleotide-binding" evidence="1">
    <location>
        <begin position="7"/>
        <end position="104"/>
    </location>
</feature>
<dbReference type="AlphaFoldDB" id="A0A6M8B1E2"/>
<dbReference type="SUPFAM" id="SSF51206">
    <property type="entry name" value="cAMP-binding domain-like"/>
    <property type="match status" value="1"/>
</dbReference>
<protein>
    <submittedName>
        <fullName evidence="2">Cyclic nucleotide-binding domain-containing protein</fullName>
    </submittedName>
</protein>
<dbReference type="PANTHER" id="PTHR24567">
    <property type="entry name" value="CRP FAMILY TRANSCRIPTIONAL REGULATORY PROTEIN"/>
    <property type="match status" value="1"/>
</dbReference>
<name>A0A6M8B1E2_9CYAN</name>
<evidence type="ECO:0000259" key="1">
    <source>
        <dbReference type="PROSITE" id="PS50042"/>
    </source>
</evidence>
<dbReference type="InterPro" id="IPR000595">
    <property type="entry name" value="cNMP-bd_dom"/>
</dbReference>
<dbReference type="InterPro" id="IPR050397">
    <property type="entry name" value="Env_Response_Regulators"/>
</dbReference>
<dbReference type="Gene3D" id="2.60.120.10">
    <property type="entry name" value="Jelly Rolls"/>
    <property type="match status" value="1"/>
</dbReference>
<gene>
    <name evidence="2" type="ORF">HPC62_00445</name>
</gene>
<evidence type="ECO:0000313" key="3">
    <source>
        <dbReference type="Proteomes" id="UP000505210"/>
    </source>
</evidence>
<dbReference type="RefSeq" id="WP_172353271.1">
    <property type="nucleotide sequence ID" value="NZ_CP053661.1"/>
</dbReference>
<organism evidence="2 3">
    <name type="scientific">Thermoleptolyngbya sichuanensis A183</name>
    <dbReference type="NCBI Taxonomy" id="2737172"/>
    <lineage>
        <taxon>Bacteria</taxon>
        <taxon>Bacillati</taxon>
        <taxon>Cyanobacteriota</taxon>
        <taxon>Cyanophyceae</taxon>
        <taxon>Oculatellales</taxon>
        <taxon>Oculatellaceae</taxon>
        <taxon>Thermoleptolyngbya</taxon>
        <taxon>Thermoleptolyngbya sichuanensis</taxon>
    </lineage>
</organism>
<dbReference type="NCBIfam" id="TIGR03896">
    <property type="entry name" value="cyc_nuc_ocin"/>
    <property type="match status" value="1"/>
</dbReference>
<accession>A0A6M8B1E2</accession>
<dbReference type="InterPro" id="IPR018490">
    <property type="entry name" value="cNMP-bd_dom_sf"/>
</dbReference>
<proteinExistence type="predicted"/>
<dbReference type="EMBL" id="CP053661">
    <property type="protein sequence ID" value="QKD80839.1"/>
    <property type="molecule type" value="Genomic_DNA"/>
</dbReference>
<evidence type="ECO:0000313" key="2">
    <source>
        <dbReference type="EMBL" id="QKD80839.1"/>
    </source>
</evidence>
<dbReference type="InterPro" id="IPR014710">
    <property type="entry name" value="RmlC-like_jellyroll"/>
</dbReference>
<reference evidence="2 3" key="1">
    <citation type="submission" date="2020-05" db="EMBL/GenBank/DDBJ databases">
        <title>Complete genome sequence of of a novel Thermoleptolyngbya strain isolated from hot springs of Ganzi, Sichuan China.</title>
        <authorList>
            <person name="Tang J."/>
            <person name="Daroch M."/>
            <person name="Li L."/>
            <person name="Waleron K."/>
            <person name="Waleron M."/>
            <person name="Waleron M."/>
        </authorList>
    </citation>
    <scope>NUCLEOTIDE SEQUENCE [LARGE SCALE GENOMIC DNA]</scope>
    <source>
        <strain evidence="2 3">PKUAC-SCTA183</strain>
    </source>
</reference>
<dbReference type="PROSITE" id="PS50042">
    <property type="entry name" value="CNMP_BINDING_3"/>
    <property type="match status" value="1"/>
</dbReference>
<dbReference type="InterPro" id="IPR023892">
    <property type="entry name" value="cNMP-bd"/>
</dbReference>
<dbReference type="PANTHER" id="PTHR24567:SF74">
    <property type="entry name" value="HTH-TYPE TRANSCRIPTIONAL REGULATOR ARCR"/>
    <property type="match status" value="1"/>
</dbReference>